<accession>A0AAW9HJH8</accession>
<evidence type="ECO:0000259" key="1">
    <source>
        <dbReference type="Pfam" id="PF07883"/>
    </source>
</evidence>
<dbReference type="InterPro" id="IPR014710">
    <property type="entry name" value="RmlC-like_jellyroll"/>
</dbReference>
<evidence type="ECO:0000313" key="2">
    <source>
        <dbReference type="EMBL" id="MDY5140950.1"/>
    </source>
</evidence>
<dbReference type="Proteomes" id="UP001288320">
    <property type="component" value="Unassembled WGS sequence"/>
</dbReference>
<evidence type="ECO:0000313" key="3">
    <source>
        <dbReference type="Proteomes" id="UP001288320"/>
    </source>
</evidence>
<dbReference type="RefSeq" id="WP_087070647.1">
    <property type="nucleotide sequence ID" value="NZ_CAUPFC010000009.1"/>
</dbReference>
<dbReference type="SUPFAM" id="SSF51182">
    <property type="entry name" value="RmlC-like cupins"/>
    <property type="match status" value="1"/>
</dbReference>
<dbReference type="InterPro" id="IPR013096">
    <property type="entry name" value="Cupin_2"/>
</dbReference>
<dbReference type="PANTHER" id="PTHR37694:SF1">
    <property type="entry name" value="SLR8022 PROTEIN"/>
    <property type="match status" value="1"/>
</dbReference>
<dbReference type="Gene3D" id="2.60.120.10">
    <property type="entry name" value="Jelly Rolls"/>
    <property type="match status" value="1"/>
</dbReference>
<gene>
    <name evidence="2" type="ORF">R6G74_06460</name>
</gene>
<dbReference type="Pfam" id="PF07883">
    <property type="entry name" value="Cupin_2"/>
    <property type="match status" value="1"/>
</dbReference>
<sequence length="113" mass="12050">MSENTPQLSYLEDLGATVDYAAASTVSTTALRVEGANVVVFSFDTGEELSEHTAAVPVLIQVLEGEVEMRTEGRTVQLRPGGLVHLPTRLPHAVRALAPTKMVLFMLTGQSVG</sequence>
<dbReference type="PANTHER" id="PTHR37694">
    <property type="entry name" value="SLR8022 PROTEIN"/>
    <property type="match status" value="1"/>
</dbReference>
<proteinExistence type="predicted"/>
<dbReference type="EMBL" id="JAWNFV010000013">
    <property type="protein sequence ID" value="MDY5140950.1"/>
    <property type="molecule type" value="Genomic_DNA"/>
</dbReference>
<reference evidence="2" key="1">
    <citation type="submission" date="2023-10" db="EMBL/GenBank/DDBJ databases">
        <title>Whole Genome based description of the genera Actinobaculum and Actinotignum reveals a complex phylogenetic relationship within the species included in the genus Actinotignum.</title>
        <authorList>
            <person name="Jensen C.S."/>
            <person name="Dargis R."/>
            <person name="Kemp M."/>
            <person name="Christensen J.J."/>
        </authorList>
    </citation>
    <scope>NUCLEOTIDE SEQUENCE</scope>
    <source>
        <strain evidence="2">SLA_B245</strain>
    </source>
</reference>
<organism evidence="2 3">
    <name type="scientific">Actinotignum timonense</name>
    <dbReference type="NCBI Taxonomy" id="1870995"/>
    <lineage>
        <taxon>Bacteria</taxon>
        <taxon>Bacillati</taxon>
        <taxon>Actinomycetota</taxon>
        <taxon>Actinomycetes</taxon>
        <taxon>Actinomycetales</taxon>
        <taxon>Actinomycetaceae</taxon>
        <taxon>Actinotignum</taxon>
    </lineage>
</organism>
<dbReference type="AlphaFoldDB" id="A0AAW9HJH8"/>
<feature type="domain" description="Cupin type-2" evidence="1">
    <location>
        <begin position="40"/>
        <end position="106"/>
    </location>
</feature>
<comment type="caution">
    <text evidence="2">The sequence shown here is derived from an EMBL/GenBank/DDBJ whole genome shotgun (WGS) entry which is preliminary data.</text>
</comment>
<protein>
    <submittedName>
        <fullName evidence="2">Cupin domain-containing protein</fullName>
    </submittedName>
</protein>
<dbReference type="InterPro" id="IPR011051">
    <property type="entry name" value="RmlC_Cupin_sf"/>
</dbReference>
<name>A0AAW9HJH8_9ACTO</name>
<dbReference type="CDD" id="cd02230">
    <property type="entry name" value="cupin_HP0902-like"/>
    <property type="match status" value="1"/>
</dbReference>
<dbReference type="GeneID" id="92814385"/>